<dbReference type="Pfam" id="PF20148">
    <property type="entry name" value="DUF6531"/>
    <property type="match status" value="1"/>
</dbReference>
<dbReference type="RefSeq" id="WP_381501964.1">
    <property type="nucleotide sequence ID" value="NZ_JBHUOM010000008.1"/>
</dbReference>
<dbReference type="PANTHER" id="PTHR32305:SF15">
    <property type="entry name" value="PROTEIN RHSA-RELATED"/>
    <property type="match status" value="1"/>
</dbReference>
<feature type="domain" description="Teneurin-like YD-shell" evidence="3">
    <location>
        <begin position="778"/>
        <end position="967"/>
    </location>
</feature>
<dbReference type="Proteomes" id="UP001597512">
    <property type="component" value="Unassembled WGS sequence"/>
</dbReference>
<accession>A0ABW6AHK7</accession>
<evidence type="ECO:0000313" key="5">
    <source>
        <dbReference type="Proteomes" id="UP001597512"/>
    </source>
</evidence>
<dbReference type="PANTHER" id="PTHR32305">
    <property type="match status" value="1"/>
</dbReference>
<evidence type="ECO:0000313" key="4">
    <source>
        <dbReference type="EMBL" id="MFD2934959.1"/>
    </source>
</evidence>
<dbReference type="Pfam" id="PF25023">
    <property type="entry name" value="TEN_YD-shell"/>
    <property type="match status" value="2"/>
</dbReference>
<evidence type="ECO:0000256" key="1">
    <source>
        <dbReference type="ARBA" id="ARBA00022737"/>
    </source>
</evidence>
<comment type="caution">
    <text evidence="4">The sequence shown here is derived from an EMBL/GenBank/DDBJ whole genome shotgun (WGS) entry which is preliminary data.</text>
</comment>
<organism evidence="4 5">
    <name type="scientific">Spirosoma flavum</name>
    <dbReference type="NCBI Taxonomy" id="2048557"/>
    <lineage>
        <taxon>Bacteria</taxon>
        <taxon>Pseudomonadati</taxon>
        <taxon>Bacteroidota</taxon>
        <taxon>Cytophagia</taxon>
        <taxon>Cytophagales</taxon>
        <taxon>Cytophagaceae</taxon>
        <taxon>Spirosoma</taxon>
    </lineage>
</organism>
<dbReference type="InterPro" id="IPR031325">
    <property type="entry name" value="RHS_repeat"/>
</dbReference>
<name>A0ABW6AHK7_9BACT</name>
<proteinExistence type="predicted"/>
<dbReference type="InterPro" id="IPR045351">
    <property type="entry name" value="DUF6531"/>
</dbReference>
<gene>
    <name evidence="4" type="ORF">ACFS25_14280</name>
</gene>
<feature type="domain" description="Teneurin-like YD-shell" evidence="3">
    <location>
        <begin position="477"/>
        <end position="672"/>
    </location>
</feature>
<evidence type="ECO:0000259" key="2">
    <source>
        <dbReference type="Pfam" id="PF20148"/>
    </source>
</evidence>
<keyword evidence="1" id="KW-0677">Repeat</keyword>
<dbReference type="Gene3D" id="2.180.10.10">
    <property type="entry name" value="RHS repeat-associated core"/>
    <property type="match status" value="2"/>
</dbReference>
<dbReference type="InterPro" id="IPR050708">
    <property type="entry name" value="T6SS_VgrG/RHS"/>
</dbReference>
<dbReference type="InterPro" id="IPR006530">
    <property type="entry name" value="YD"/>
</dbReference>
<dbReference type="NCBIfam" id="TIGR01643">
    <property type="entry name" value="YD_repeat_2x"/>
    <property type="match status" value="4"/>
</dbReference>
<dbReference type="EMBL" id="JBHUOM010000008">
    <property type="protein sequence ID" value="MFD2934959.1"/>
    <property type="molecule type" value="Genomic_DNA"/>
</dbReference>
<keyword evidence="5" id="KW-1185">Reference proteome</keyword>
<feature type="domain" description="DUF6531" evidence="2">
    <location>
        <begin position="59"/>
        <end position="132"/>
    </location>
</feature>
<dbReference type="InterPro" id="IPR056823">
    <property type="entry name" value="TEN-like_YD-shell"/>
</dbReference>
<reference evidence="5" key="1">
    <citation type="journal article" date="2019" name="Int. J. Syst. Evol. Microbiol.">
        <title>The Global Catalogue of Microorganisms (GCM) 10K type strain sequencing project: providing services to taxonomists for standard genome sequencing and annotation.</title>
        <authorList>
            <consortium name="The Broad Institute Genomics Platform"/>
            <consortium name="The Broad Institute Genome Sequencing Center for Infectious Disease"/>
            <person name="Wu L."/>
            <person name="Ma J."/>
        </authorList>
    </citation>
    <scope>NUCLEOTIDE SEQUENCE [LARGE SCALE GENOMIC DNA]</scope>
    <source>
        <strain evidence="5">KCTC 52490</strain>
    </source>
</reference>
<protein>
    <submittedName>
        <fullName evidence="4">DUF6531 domain-containing protein</fullName>
    </submittedName>
</protein>
<dbReference type="Pfam" id="PF05593">
    <property type="entry name" value="RHS_repeat"/>
    <property type="match status" value="1"/>
</dbReference>
<sequence length="997" mass="114904">MESPVFRSGLRRLLYPATSHTLPVEEESSEQLAEILKRLDLQPNDCQALPGVQRTFDGRFVDVASGEIVIDQIDLEIPGPVPFQWGRFWRYNQLTAGPLGYGWRHSYDFALLEDRRSRRVVVRLPDNRGLIFPLLAEGEHFLNRKEKLRLSRDEYGYWLQTPERLIYRFALNPSGSICRLSAIEQAGTAYRIRLSYTPVGHLRRISDDFQRVIDVVTDPQGRINRLETTLPDQSLKRLTLVAYHYDEDQNLKEVLVQGQRTAQYNYRQNRLIRLTDAFRQSVFFTYEKSGNEYQCTEVKRESSAVSLHFRYLSAEGRTQVTNGAGGVRQYVHEAGVVQRFISAGGRQRVWFFSEFGELLSEQDALGNTSFFTYDERGNMTQTVWPDGGKMQMQYNDNEQLIALIDRADGAWLWTYDEAGRLLSYSDPVGAETRFTYQEDGLLEEMMQANGLWIQWEYDHYGNRKAQTSATGSWISWEYDSLGQLIIVSQSDKTTVEPLAKTDGHSEVVSLTDSQAIKQFHPTYDADGQLIRLRRTDRLNWQFIRDAAGRVREYTRSDGSSTHFHYDAAGRLTEVLFNDGSWHHYTYRPDGWLIEAATPTTLVQFERDPLGRIVTETSGPTVIQSAYNNVGSRISLQSSAQAVVAYDYDDLGRLNSQQHPQSRILFAYDQLSRPTERQMPGGLRSRWQYSSGPLPTSHQLFWGSSLQAARTQTYGWNGQQLVRLQDARFGTVNIRYDRVNEPIEAIYSTGWTDRWVAERAYYQQQLLKPAPETVERGWQVITVGAIRFYYDAEGYLREKRVAGQVWQFQWHESGTLQRVIRPDNQPITFAYDALGRRIGKTSADHKVEWAWDGKRLLHEWHQTPDSEPVQLTWYTADTAEPTMLQIGKNMYSLVCNYAGQPLSLHNEQGDRVWEWQWCLFGKKRNLTGPAHKHTFLGIGQFEDSEAGLIYDNFRYFDADTGLPISPEYSSPAGWARSGWEPPHAPESYLSAARYIRAY</sequence>
<evidence type="ECO:0000259" key="3">
    <source>
        <dbReference type="Pfam" id="PF25023"/>
    </source>
</evidence>